<dbReference type="Gene3D" id="3.40.50.11590">
    <property type="match status" value="1"/>
</dbReference>
<evidence type="ECO:0000313" key="2">
    <source>
        <dbReference type="EMBL" id="GIM29099.1"/>
    </source>
</evidence>
<dbReference type="Proteomes" id="UP000679179">
    <property type="component" value="Unassembled WGS sequence"/>
</dbReference>
<evidence type="ECO:0000313" key="3">
    <source>
        <dbReference type="Proteomes" id="UP000679179"/>
    </source>
</evidence>
<dbReference type="EMBL" id="BOPZ01000013">
    <property type="protein sequence ID" value="GIM29099.1"/>
    <property type="molecule type" value="Genomic_DNA"/>
</dbReference>
<reference evidence="2" key="1">
    <citation type="submission" date="2021-03" db="EMBL/GenBank/DDBJ databases">
        <title>Taxonomic study of Clostridium polyendosporum from meadow-gley soil under rice.</title>
        <authorList>
            <person name="Kobayashi H."/>
            <person name="Tanizawa Y."/>
            <person name="Yagura M."/>
        </authorList>
    </citation>
    <scope>NUCLEOTIDE SEQUENCE</scope>
    <source>
        <strain evidence="2">JCM 30710</strain>
    </source>
</reference>
<organism evidence="2 3">
    <name type="scientific">Clostridium polyendosporum</name>
    <dbReference type="NCBI Taxonomy" id="69208"/>
    <lineage>
        <taxon>Bacteria</taxon>
        <taxon>Bacillati</taxon>
        <taxon>Bacillota</taxon>
        <taxon>Clostridia</taxon>
        <taxon>Eubacteriales</taxon>
        <taxon>Clostridiaceae</taxon>
        <taxon>Clostridium</taxon>
    </lineage>
</organism>
<accession>A0A919VEF5</accession>
<sequence length="218" mass="24667">MNQTEFYNNLFNKFRKLVEDNNFLNDEVKITGRTLTPEEAIGNPERKDYPIIKGKERLLEADFRGIKGQAFTDMPNNFNGTLKDIIEMPLKTNFDTAVYIATLNAVCKYLKITDKTIHCKDGEPERCALELIEYIKNKYGNPKIALIGYQPAMLENLAKNFTVRIVDLASDNIGKVKYNTMVEDGNKSTDDLLNWCDIIIATGSTIANKSITNVLVIS</sequence>
<keyword evidence="3" id="KW-1185">Reference proteome</keyword>
<dbReference type="SUPFAM" id="SSF159713">
    <property type="entry name" value="Dhaf3308-like"/>
    <property type="match status" value="1"/>
</dbReference>
<evidence type="ECO:0000259" key="1">
    <source>
        <dbReference type="Pfam" id="PF04016"/>
    </source>
</evidence>
<dbReference type="Pfam" id="PF04016">
    <property type="entry name" value="DUF364"/>
    <property type="match status" value="1"/>
</dbReference>
<dbReference type="AlphaFoldDB" id="A0A919VEF5"/>
<proteinExistence type="predicted"/>
<dbReference type="RefSeq" id="WP_212903811.1">
    <property type="nucleotide sequence ID" value="NZ_BOPZ01000013.1"/>
</dbReference>
<dbReference type="InterPro" id="IPR007161">
    <property type="entry name" value="DUF364"/>
</dbReference>
<gene>
    <name evidence="2" type="ORF">CPJCM30710_17650</name>
</gene>
<protein>
    <submittedName>
        <fullName evidence="2">Membrane protein</fullName>
    </submittedName>
</protein>
<name>A0A919VEF5_9CLOT</name>
<feature type="domain" description="Putative heavy-metal chelation" evidence="1">
    <location>
        <begin position="137"/>
        <end position="215"/>
    </location>
</feature>
<comment type="caution">
    <text evidence="2">The sequence shown here is derived from an EMBL/GenBank/DDBJ whole genome shotgun (WGS) entry which is preliminary data.</text>
</comment>